<dbReference type="AlphaFoldDB" id="A0A9X2FJX2"/>
<dbReference type="SUPFAM" id="SSF63829">
    <property type="entry name" value="Calcium-dependent phosphotriesterase"/>
    <property type="match status" value="1"/>
</dbReference>
<dbReference type="EMBL" id="JAMXLR010000095">
    <property type="protein sequence ID" value="MCO6048001.1"/>
    <property type="molecule type" value="Genomic_DNA"/>
</dbReference>
<dbReference type="Gene3D" id="2.120.10.30">
    <property type="entry name" value="TolB, C-terminal domain"/>
    <property type="match status" value="1"/>
</dbReference>
<sequence>MTTRSAGGVSRREFCKTAAWSATGALALPAVHVLAKTESANPIVGVDGHQYQVDHHWAHLPDKYHWQTTHNVAVDSDGLVYVIHEGRYDLKDHPAIFVFDPEGKFVRAFGEQFQGGGHGIEARPTTAGDELYVCAYKEQRSFAKLQADGKEIWRKGAPMESGFYHEGEDKFPRPQGDSPWGQDRFLPTNTAFYPDGSFYIADGYGGWRIHHYDAEGDYVDSFGKPGGKEKLDGTFNTPHGLWIDSRGDEPTLVVADRANARLQWFTLDGRHLRTQDGFLLPANIDTFGELMLVPDLVGRVTLLDGNNKVIAHLGDNSPQMKADTRRTIRSDESRWQPGKFVHPHDACFDADGNIYVAEWVATGRVTKLMRMS</sequence>
<keyword evidence="4" id="KW-1185">Reference proteome</keyword>
<reference evidence="3" key="1">
    <citation type="submission" date="2022-06" db="EMBL/GenBank/DDBJ databases">
        <title>Aeoliella straminimaris, a novel planctomycete from sediments.</title>
        <authorList>
            <person name="Vitorino I.R."/>
            <person name="Lage O.M."/>
        </authorList>
    </citation>
    <scope>NUCLEOTIDE SEQUENCE</scope>
    <source>
        <strain evidence="3">ICT_H6.2</strain>
    </source>
</reference>
<dbReference type="InterPro" id="IPR011042">
    <property type="entry name" value="6-blade_b-propeller_TolB-like"/>
</dbReference>
<dbReference type="PROSITE" id="PS51318">
    <property type="entry name" value="TAT"/>
    <property type="match status" value="1"/>
</dbReference>
<dbReference type="PANTHER" id="PTHR10680">
    <property type="entry name" value="PEPTIDYL-GLYCINE ALPHA-AMIDATING MONOOXYGENASE"/>
    <property type="match status" value="1"/>
</dbReference>
<evidence type="ECO:0000256" key="1">
    <source>
        <dbReference type="ARBA" id="ARBA00022729"/>
    </source>
</evidence>
<protein>
    <submittedName>
        <fullName evidence="3">Peptidase</fullName>
    </submittedName>
</protein>
<gene>
    <name evidence="3" type="ORF">NG895_29210</name>
</gene>
<evidence type="ECO:0000256" key="2">
    <source>
        <dbReference type="ARBA" id="ARBA00023180"/>
    </source>
</evidence>
<comment type="caution">
    <text evidence="3">The sequence shown here is derived from an EMBL/GenBank/DDBJ whole genome shotgun (WGS) entry which is preliminary data.</text>
</comment>
<evidence type="ECO:0000313" key="4">
    <source>
        <dbReference type="Proteomes" id="UP001155241"/>
    </source>
</evidence>
<name>A0A9X2FJX2_9BACT</name>
<accession>A0A9X2FJX2</accession>
<organism evidence="3 4">
    <name type="scientific">Aeoliella straminimaris</name>
    <dbReference type="NCBI Taxonomy" id="2954799"/>
    <lineage>
        <taxon>Bacteria</taxon>
        <taxon>Pseudomonadati</taxon>
        <taxon>Planctomycetota</taxon>
        <taxon>Planctomycetia</taxon>
        <taxon>Pirellulales</taxon>
        <taxon>Lacipirellulaceae</taxon>
        <taxon>Aeoliella</taxon>
    </lineage>
</organism>
<dbReference type="InterPro" id="IPR006311">
    <property type="entry name" value="TAT_signal"/>
</dbReference>
<proteinExistence type="predicted"/>
<keyword evidence="2" id="KW-0325">Glycoprotein</keyword>
<keyword evidence="1" id="KW-0732">Signal</keyword>
<evidence type="ECO:0000313" key="3">
    <source>
        <dbReference type="EMBL" id="MCO6048001.1"/>
    </source>
</evidence>
<dbReference type="RefSeq" id="WP_252856116.1">
    <property type="nucleotide sequence ID" value="NZ_JAMXLR010000095.1"/>
</dbReference>
<dbReference type="Proteomes" id="UP001155241">
    <property type="component" value="Unassembled WGS sequence"/>
</dbReference>